<sequence>MYSDQCGGQNRNIKVALLCNNIVSDPSNPIEVIDHKFLLSGHSYLPCDEDFGLVKKQQKFHPDIFVPNDWKKVVRDAKKSKKFEIVDMTSTEFYSTVVLEKNITNRKILVDGVKVEWFKLQWLRYCKTEPFKIFYKYSNNEIVAFQKVDISKRNTKQILQLELLYPNGNAAKKKDLLALLPTNDSSNTP</sequence>
<accession>A0A9N9QEN8</accession>
<name>A0A9N9QEN8_9CUCU</name>
<dbReference type="AlphaFoldDB" id="A0A9N9QEN8"/>
<dbReference type="PANTHER" id="PTHR10773">
    <property type="entry name" value="DNA-DIRECTED RNA POLYMERASES I, II, AND III SUBUNIT RPABC2"/>
    <property type="match status" value="1"/>
</dbReference>
<evidence type="ECO:0000313" key="1">
    <source>
        <dbReference type="EMBL" id="CAG9761530.1"/>
    </source>
</evidence>
<keyword evidence="2" id="KW-1185">Reference proteome</keyword>
<dbReference type="PANTHER" id="PTHR10773:SF19">
    <property type="match status" value="1"/>
</dbReference>
<dbReference type="Proteomes" id="UP001152799">
    <property type="component" value="Chromosome 10"/>
</dbReference>
<gene>
    <name evidence="1" type="ORF">CEUTPL_LOCUS2233</name>
</gene>
<reference evidence="1" key="1">
    <citation type="submission" date="2022-01" db="EMBL/GenBank/DDBJ databases">
        <authorList>
            <person name="King R."/>
        </authorList>
    </citation>
    <scope>NUCLEOTIDE SEQUENCE</scope>
</reference>
<organism evidence="1 2">
    <name type="scientific">Ceutorhynchus assimilis</name>
    <name type="common">cabbage seed weevil</name>
    <dbReference type="NCBI Taxonomy" id="467358"/>
    <lineage>
        <taxon>Eukaryota</taxon>
        <taxon>Metazoa</taxon>
        <taxon>Ecdysozoa</taxon>
        <taxon>Arthropoda</taxon>
        <taxon>Hexapoda</taxon>
        <taxon>Insecta</taxon>
        <taxon>Pterygota</taxon>
        <taxon>Neoptera</taxon>
        <taxon>Endopterygota</taxon>
        <taxon>Coleoptera</taxon>
        <taxon>Polyphaga</taxon>
        <taxon>Cucujiformia</taxon>
        <taxon>Curculionidae</taxon>
        <taxon>Ceutorhynchinae</taxon>
        <taxon>Ceutorhynchus</taxon>
    </lineage>
</organism>
<protein>
    <submittedName>
        <fullName evidence="1">Uncharacterized protein</fullName>
    </submittedName>
</protein>
<evidence type="ECO:0000313" key="2">
    <source>
        <dbReference type="Proteomes" id="UP001152799"/>
    </source>
</evidence>
<dbReference type="EMBL" id="OU892286">
    <property type="protein sequence ID" value="CAG9761530.1"/>
    <property type="molecule type" value="Genomic_DNA"/>
</dbReference>
<proteinExistence type="predicted"/>
<dbReference type="OrthoDB" id="6764832at2759"/>